<name>A0ABU7G5Z5_9ALTE</name>
<dbReference type="InterPro" id="IPR003594">
    <property type="entry name" value="HATPase_dom"/>
</dbReference>
<keyword evidence="4" id="KW-1003">Cell membrane</keyword>
<feature type="transmembrane region" description="Helical" evidence="14">
    <location>
        <begin position="182"/>
        <end position="205"/>
    </location>
</feature>
<comment type="caution">
    <text evidence="17">The sequence shown here is derived from an EMBL/GenBank/DDBJ whole genome shotgun (WGS) entry which is preliminary data.</text>
</comment>
<gene>
    <name evidence="17" type="ORF">SNR37_000145</name>
</gene>
<evidence type="ECO:0000256" key="2">
    <source>
        <dbReference type="ARBA" id="ARBA00004651"/>
    </source>
</evidence>
<dbReference type="GO" id="GO:0016301">
    <property type="term" value="F:kinase activity"/>
    <property type="evidence" value="ECO:0007669"/>
    <property type="project" value="UniProtKB-KW"/>
</dbReference>
<dbReference type="PANTHER" id="PTHR45528">
    <property type="entry name" value="SENSOR HISTIDINE KINASE CPXA"/>
    <property type="match status" value="1"/>
</dbReference>
<reference evidence="17 18" key="2">
    <citation type="submission" date="2023-12" db="EMBL/GenBank/DDBJ databases">
        <authorList>
            <consortium name="Cladostephus spongiosus"/>
            <person name="Lorente B."/>
            <person name="Cabral C."/>
            <person name="Frias J."/>
            <person name="Faria J."/>
            <person name="Toubarro D."/>
        </authorList>
    </citation>
    <scope>NUCLEOTIDE SEQUENCE [LARGE SCALE GENOMIC DNA]</scope>
    <source>
        <strain evidence="17 18">ZMCS4</strain>
    </source>
</reference>
<dbReference type="InterPro" id="IPR003660">
    <property type="entry name" value="HAMP_dom"/>
</dbReference>
<keyword evidence="5" id="KW-0597">Phosphoprotein</keyword>
<evidence type="ECO:0000256" key="13">
    <source>
        <dbReference type="ARBA" id="ARBA00023136"/>
    </source>
</evidence>
<protein>
    <recommendedName>
        <fullName evidence="3">histidine kinase</fullName>
        <ecNumber evidence="3">2.7.13.3</ecNumber>
    </recommendedName>
</protein>
<evidence type="ECO:0000259" key="16">
    <source>
        <dbReference type="PROSITE" id="PS50885"/>
    </source>
</evidence>
<dbReference type="PROSITE" id="PS50885">
    <property type="entry name" value="HAMP"/>
    <property type="match status" value="1"/>
</dbReference>
<keyword evidence="12" id="KW-0902">Two-component regulatory system</keyword>
<feature type="domain" description="HAMP" evidence="16">
    <location>
        <begin position="203"/>
        <end position="261"/>
    </location>
</feature>
<evidence type="ECO:0000256" key="10">
    <source>
        <dbReference type="ARBA" id="ARBA00022840"/>
    </source>
</evidence>
<dbReference type="EMBL" id="JAYDYW010000010">
    <property type="protein sequence ID" value="MEE1674826.1"/>
    <property type="molecule type" value="Genomic_DNA"/>
</dbReference>
<evidence type="ECO:0000259" key="15">
    <source>
        <dbReference type="PROSITE" id="PS50109"/>
    </source>
</evidence>
<dbReference type="SMART" id="SM00388">
    <property type="entry name" value="HisKA"/>
    <property type="match status" value="1"/>
</dbReference>
<keyword evidence="18" id="KW-1185">Reference proteome</keyword>
<keyword evidence="10" id="KW-0067">ATP-binding</keyword>
<dbReference type="InterPro" id="IPR005467">
    <property type="entry name" value="His_kinase_dom"/>
</dbReference>
<dbReference type="InterPro" id="IPR036890">
    <property type="entry name" value="HATPase_C_sf"/>
</dbReference>
<dbReference type="PANTHER" id="PTHR45528:SF1">
    <property type="entry name" value="SENSOR HISTIDINE KINASE CPXA"/>
    <property type="match status" value="1"/>
</dbReference>
<feature type="domain" description="Histidine kinase" evidence="15">
    <location>
        <begin position="276"/>
        <end position="497"/>
    </location>
</feature>
<dbReference type="CDD" id="cd00075">
    <property type="entry name" value="HATPase"/>
    <property type="match status" value="1"/>
</dbReference>
<evidence type="ECO:0000256" key="11">
    <source>
        <dbReference type="ARBA" id="ARBA00022989"/>
    </source>
</evidence>
<evidence type="ECO:0000256" key="9">
    <source>
        <dbReference type="ARBA" id="ARBA00022777"/>
    </source>
</evidence>
<dbReference type="RefSeq" id="WP_329775870.1">
    <property type="nucleotide sequence ID" value="NZ_JAYDYW010000010.1"/>
</dbReference>
<dbReference type="InterPro" id="IPR050398">
    <property type="entry name" value="HssS/ArlS-like"/>
</dbReference>
<evidence type="ECO:0000256" key="14">
    <source>
        <dbReference type="SAM" id="Phobius"/>
    </source>
</evidence>
<comment type="subcellular location">
    <subcellularLocation>
        <location evidence="2">Cell membrane</location>
        <topology evidence="2">Multi-pass membrane protein</topology>
    </subcellularLocation>
</comment>
<sequence length="497" mass="55346">MMFRFINSFYSKLMLAVVVCFILAGGLLLGLAHQSSQQYQNEIEQKLHLQLAEHLVYDSQLFKDGELDPKAIKQAFHSMMILGPSFEFYILDTAGKVVTYSADPSKIKRKQLDLKPIRDFIEGARAMPIIGDDPRSPSRSKIFSVAEIREGDSLKGYLYIIIGGEIYDSVAELLQSSHIMKLSLLGLFFILGFSLLVVFLMFGLLTKPLRRLAKDIDQFQHVGLEQSANIAGHWQNNSHDEVQKLGAAFSDMATTIKGQYQKVKDTDQLRRELISYVSHDLRTPLASLQGYLETWQLKHRDLSAEEGEQLIKVALSSARKTSSLVEQLFELAHLDSDSATINEESVAIAELAQDVIQKLQLAAEKKQVVMSVEPQDPSLVACADIQRIERVFTNLLENSIRHCSAGDEIKVTIDQAEQGSKLAIIVSDTGTGIPSDDLPHIFDAHYRAANRAKDKSSHGGLGLAIAKRIVQLHRSSISVESTLGEGTRFCFTLDKPM</sequence>
<reference evidence="18" key="1">
    <citation type="submission" date="2023-07" db="EMBL/GenBank/DDBJ databases">
        <title>Draft genome sequence of Agarivorans aestuarii strain ZMCS4, a CAZymes producing bacteria isolated from the marine brown algae Clodostephus spongiosus.</title>
        <authorList>
            <person name="Lorente B."/>
            <person name="Cabral C."/>
            <person name="Frias J."/>
            <person name="Faria J."/>
            <person name="Toubarro D."/>
        </authorList>
    </citation>
    <scope>NUCLEOTIDE SEQUENCE [LARGE SCALE GENOMIC DNA]</scope>
    <source>
        <strain evidence="18">ZMCS4</strain>
    </source>
</reference>
<dbReference type="SUPFAM" id="SSF47384">
    <property type="entry name" value="Homodimeric domain of signal transducing histidine kinase"/>
    <property type="match status" value="1"/>
</dbReference>
<evidence type="ECO:0000256" key="1">
    <source>
        <dbReference type="ARBA" id="ARBA00000085"/>
    </source>
</evidence>
<dbReference type="PROSITE" id="PS50109">
    <property type="entry name" value="HIS_KIN"/>
    <property type="match status" value="1"/>
</dbReference>
<evidence type="ECO:0000256" key="6">
    <source>
        <dbReference type="ARBA" id="ARBA00022679"/>
    </source>
</evidence>
<keyword evidence="13 14" id="KW-0472">Membrane</keyword>
<dbReference type="Pfam" id="PF00512">
    <property type="entry name" value="HisKA"/>
    <property type="match status" value="1"/>
</dbReference>
<dbReference type="InterPro" id="IPR004358">
    <property type="entry name" value="Sig_transdc_His_kin-like_C"/>
</dbReference>
<keyword evidence="7 14" id="KW-0812">Transmembrane</keyword>
<evidence type="ECO:0000256" key="5">
    <source>
        <dbReference type="ARBA" id="ARBA00022553"/>
    </source>
</evidence>
<dbReference type="InterPro" id="IPR003661">
    <property type="entry name" value="HisK_dim/P_dom"/>
</dbReference>
<keyword evidence="11 14" id="KW-1133">Transmembrane helix</keyword>
<evidence type="ECO:0000256" key="4">
    <source>
        <dbReference type="ARBA" id="ARBA00022475"/>
    </source>
</evidence>
<dbReference type="Gene3D" id="3.30.565.10">
    <property type="entry name" value="Histidine kinase-like ATPase, C-terminal domain"/>
    <property type="match status" value="1"/>
</dbReference>
<dbReference type="PRINTS" id="PR00344">
    <property type="entry name" value="BCTRLSENSOR"/>
</dbReference>
<dbReference type="InterPro" id="IPR036097">
    <property type="entry name" value="HisK_dim/P_sf"/>
</dbReference>
<dbReference type="EC" id="2.7.13.3" evidence="3"/>
<evidence type="ECO:0000256" key="12">
    <source>
        <dbReference type="ARBA" id="ARBA00023012"/>
    </source>
</evidence>
<keyword evidence="9 17" id="KW-0418">Kinase</keyword>
<evidence type="ECO:0000256" key="8">
    <source>
        <dbReference type="ARBA" id="ARBA00022741"/>
    </source>
</evidence>
<evidence type="ECO:0000256" key="7">
    <source>
        <dbReference type="ARBA" id="ARBA00022692"/>
    </source>
</evidence>
<evidence type="ECO:0000313" key="17">
    <source>
        <dbReference type="EMBL" id="MEE1674826.1"/>
    </source>
</evidence>
<dbReference type="SUPFAM" id="SSF55874">
    <property type="entry name" value="ATPase domain of HSP90 chaperone/DNA topoisomerase II/histidine kinase"/>
    <property type="match status" value="1"/>
</dbReference>
<proteinExistence type="predicted"/>
<keyword evidence="6" id="KW-0808">Transferase</keyword>
<dbReference type="Pfam" id="PF02518">
    <property type="entry name" value="HATPase_c"/>
    <property type="match status" value="1"/>
</dbReference>
<dbReference type="Gene3D" id="6.10.340.10">
    <property type="match status" value="1"/>
</dbReference>
<dbReference type="Gene3D" id="1.10.287.130">
    <property type="match status" value="1"/>
</dbReference>
<evidence type="ECO:0000313" key="18">
    <source>
        <dbReference type="Proteomes" id="UP001310248"/>
    </source>
</evidence>
<accession>A0ABU7G5Z5</accession>
<comment type="catalytic activity">
    <reaction evidence="1">
        <text>ATP + protein L-histidine = ADP + protein N-phospho-L-histidine.</text>
        <dbReference type="EC" id="2.7.13.3"/>
    </reaction>
</comment>
<keyword evidence="8" id="KW-0547">Nucleotide-binding</keyword>
<organism evidence="17 18">
    <name type="scientific">Agarivorans aestuarii</name>
    <dbReference type="NCBI Taxonomy" id="1563703"/>
    <lineage>
        <taxon>Bacteria</taxon>
        <taxon>Pseudomonadati</taxon>
        <taxon>Pseudomonadota</taxon>
        <taxon>Gammaproteobacteria</taxon>
        <taxon>Alteromonadales</taxon>
        <taxon>Alteromonadaceae</taxon>
        <taxon>Agarivorans</taxon>
    </lineage>
</organism>
<dbReference type="SMART" id="SM00387">
    <property type="entry name" value="HATPase_c"/>
    <property type="match status" value="1"/>
</dbReference>
<dbReference type="Proteomes" id="UP001310248">
    <property type="component" value="Unassembled WGS sequence"/>
</dbReference>
<dbReference type="CDD" id="cd00082">
    <property type="entry name" value="HisKA"/>
    <property type="match status" value="1"/>
</dbReference>
<evidence type="ECO:0000256" key="3">
    <source>
        <dbReference type="ARBA" id="ARBA00012438"/>
    </source>
</evidence>